<protein>
    <recommendedName>
        <fullName evidence="1">tRNA nuclease CdiA C-terminal domain-containing protein</fullName>
    </recommendedName>
</protein>
<dbReference type="RefSeq" id="WP_013064543.1">
    <property type="nucleotide sequence ID" value="NZ_BPTT01000001.1"/>
</dbReference>
<gene>
    <name evidence="2" type="ORF">PRMUPPPA20_12320</name>
</gene>
<comment type="caution">
    <text evidence="2">The sequence shown here is derived from an EMBL/GenBank/DDBJ whole genome shotgun (WGS) entry which is preliminary data.</text>
</comment>
<evidence type="ECO:0000313" key="2">
    <source>
        <dbReference type="EMBL" id="GJG33123.1"/>
    </source>
</evidence>
<accession>A0AA37MFF2</accession>
<organism evidence="2 3">
    <name type="scientific">Xylanibacter ruminicola</name>
    <name type="common">Prevotella ruminicola</name>
    <dbReference type="NCBI Taxonomy" id="839"/>
    <lineage>
        <taxon>Bacteria</taxon>
        <taxon>Pseudomonadati</taxon>
        <taxon>Bacteroidota</taxon>
        <taxon>Bacteroidia</taxon>
        <taxon>Bacteroidales</taxon>
        <taxon>Prevotellaceae</taxon>
        <taxon>Xylanibacter</taxon>
    </lineage>
</organism>
<dbReference type="Proteomes" id="UP000887097">
    <property type="component" value="Unassembled WGS sequence"/>
</dbReference>
<reference evidence="2" key="1">
    <citation type="submission" date="2021-08" db="EMBL/GenBank/DDBJ databases">
        <title>Prevotella lacticifex sp. nov., isolated from rumen of cow.</title>
        <authorList>
            <person name="Shinkai T."/>
            <person name="Ikeyama N."/>
            <person name="Kumagai M."/>
            <person name="Ohmori H."/>
            <person name="Sakamoto M."/>
            <person name="Ohkuma M."/>
            <person name="Mitsumori M."/>
        </authorList>
    </citation>
    <scope>NUCLEOTIDE SEQUENCE</scope>
    <source>
        <strain evidence="2">JCM 8259</strain>
    </source>
</reference>
<sequence length="204" mass="23546">MSEENLTEGYSILEETCMLVCEPPYQNLDTLLEDLPNFSGAGFYTQLRRIAEHPAFEPVENEEKIFSAAGDTCDDYQNLINAARKAVEHGYRVFILPNPKRFRTPDFIFERKGVYKLFDLKTISGSNSVDNRLKESVGQTNRVLLHMVSNYEPRPLAKSIKHYFELNPEAIEVLVIKGKKFISIVRKDTLGESYIKYFMVKYTK</sequence>
<dbReference type="EMBL" id="BPTT01000001">
    <property type="protein sequence ID" value="GJG33123.1"/>
    <property type="molecule type" value="Genomic_DNA"/>
</dbReference>
<evidence type="ECO:0000259" key="1">
    <source>
        <dbReference type="Pfam" id="PF18451"/>
    </source>
</evidence>
<dbReference type="GeneID" id="31500266"/>
<name>A0AA37MFF2_XYLRU</name>
<dbReference type="AlphaFoldDB" id="A0AA37MFF2"/>
<dbReference type="Gene3D" id="3.40.1350.120">
    <property type="match status" value="1"/>
</dbReference>
<dbReference type="Pfam" id="PF18451">
    <property type="entry name" value="CdiA_C"/>
    <property type="match status" value="1"/>
</dbReference>
<dbReference type="InterPro" id="IPR040559">
    <property type="entry name" value="CdiA_C"/>
</dbReference>
<evidence type="ECO:0000313" key="3">
    <source>
        <dbReference type="Proteomes" id="UP000887097"/>
    </source>
</evidence>
<proteinExistence type="predicted"/>
<feature type="domain" description="tRNA nuclease CdiA C-terminal" evidence="1">
    <location>
        <begin position="104"/>
        <end position="177"/>
    </location>
</feature>